<feature type="transmembrane region" description="Helical" evidence="2">
    <location>
        <begin position="611"/>
        <end position="629"/>
    </location>
</feature>
<dbReference type="InParanoid" id="E3J0Y6"/>
<dbReference type="OrthoDB" id="3734530at2"/>
<gene>
    <name evidence="3" type="ordered locus">FraEuI1c_6066</name>
</gene>
<evidence type="ECO:0000313" key="3">
    <source>
        <dbReference type="EMBL" id="ADP84050.1"/>
    </source>
</evidence>
<organism evidence="3 4">
    <name type="scientific">Pseudofrankia inefficax (strain DSM 45817 / CECT 9037 / DDB 130130 / EuI1c)</name>
    <name type="common">Frankia inefficax</name>
    <dbReference type="NCBI Taxonomy" id="298654"/>
    <lineage>
        <taxon>Bacteria</taxon>
        <taxon>Bacillati</taxon>
        <taxon>Actinomycetota</taxon>
        <taxon>Actinomycetes</taxon>
        <taxon>Frankiales</taxon>
        <taxon>Frankiaceae</taxon>
        <taxon>Pseudofrankia</taxon>
    </lineage>
</organism>
<dbReference type="RefSeq" id="WP_013427168.1">
    <property type="nucleotide sequence ID" value="NC_014666.1"/>
</dbReference>
<dbReference type="AlphaFoldDB" id="E3J0Y6"/>
<dbReference type="Proteomes" id="UP000002484">
    <property type="component" value="Chromosome"/>
</dbReference>
<dbReference type="STRING" id="298654.FraEuI1c_6066"/>
<evidence type="ECO:0000256" key="1">
    <source>
        <dbReference type="SAM" id="MobiDB-lite"/>
    </source>
</evidence>
<keyword evidence="2" id="KW-0812">Transmembrane</keyword>
<dbReference type="InterPro" id="IPR029044">
    <property type="entry name" value="Nucleotide-diphossugar_trans"/>
</dbReference>
<accession>E3J0Y6</accession>
<feature type="transmembrane region" description="Helical" evidence="2">
    <location>
        <begin position="466"/>
        <end position="487"/>
    </location>
</feature>
<keyword evidence="2" id="KW-1133">Transmembrane helix</keyword>
<feature type="transmembrane region" description="Helical" evidence="2">
    <location>
        <begin position="1023"/>
        <end position="1046"/>
    </location>
</feature>
<feature type="region of interest" description="Disordered" evidence="1">
    <location>
        <begin position="832"/>
        <end position="860"/>
    </location>
</feature>
<dbReference type="HOGENOM" id="CLU_005856_0_0_11"/>
<feature type="transmembrane region" description="Helical" evidence="2">
    <location>
        <begin position="697"/>
        <end position="715"/>
    </location>
</feature>
<dbReference type="KEGG" id="fri:FraEuI1c_6066"/>
<evidence type="ECO:0008006" key="5">
    <source>
        <dbReference type="Google" id="ProtNLM"/>
    </source>
</evidence>
<keyword evidence="4" id="KW-1185">Reference proteome</keyword>
<evidence type="ECO:0000313" key="4">
    <source>
        <dbReference type="Proteomes" id="UP000002484"/>
    </source>
</evidence>
<proteinExistence type="predicted"/>
<dbReference type="EMBL" id="CP002299">
    <property type="protein sequence ID" value="ADP84050.1"/>
    <property type="molecule type" value="Genomic_DNA"/>
</dbReference>
<dbReference type="eggNOG" id="COG1216">
    <property type="taxonomic scope" value="Bacteria"/>
</dbReference>
<name>E3J0Y6_PSEI1</name>
<feature type="transmembrane region" description="Helical" evidence="2">
    <location>
        <begin position="568"/>
        <end position="591"/>
    </location>
</feature>
<feature type="transmembrane region" description="Helical" evidence="2">
    <location>
        <begin position="507"/>
        <end position="540"/>
    </location>
</feature>
<keyword evidence="2" id="KW-0472">Membrane</keyword>
<sequence>MGAFPVPPEGRVLVVAVVTSVVAGQRSARSPWVPAQRPPSSNGPVADLPAAVAGQSRAVDRVVLVPVAGPSPAAAIVHALRHETLPPDGGFVWLLDETSRPAPDALDRLLACAALDPGAAILGPTGITVDRSGRRRPAPGEPMAVRDVLAVDRAGALVRAPAWHLLNGPNPLAGRADDLDLCWRAWRAGLRVVAVPTARLLPAPAGGPGAGPAGRVARTDALRVRIAQSGFWGSPAAVGCVVLAGLARAALTLGRGRIRAAGVEALVLAGALADPTRLWRLRRRSASQRRVPARALRGLLPRLARPGLVPGPPRVAATPTVDRARRPFPLVQPPVLLAVLLAVAGCVLTDLGRDGGRPAPLPRAAGQLWTAVWSGWLGPAGGLLGGPGPAPPWTPMLALLSSALGGRPEFAARILVAGAAALAGLAAYRAAGTLGGLARRRWARAGLAACYALAPPVTAAAQAGSLAAVGSCVAAPVLLAAAARALAPSGAQLSSRTGPGPVGTGWVSWWVLAGALLIGVACASGLLPVAAVGLVAAVIAAGRRAEPGETWGDSSPAGRAAAPGAWRLIGRVGVVLLVGCAPLLPALGTAARGGLLGVLSVLVDEPDRAGVDAHAVGIFAAVCAFATVLGGRAVRTGVVVCWLVAAAGWVTGQDPLAAAGLLAGVGLAWSARRDLGGARPAPGPQSRRARPGRSRRVLALALSAVLVAGPVLLFVRTAGWLGRTPEPVSWRDSGGLVARPAAATAGDGPAAAADPSDAARTLVLRPSAGGVTYTLTAGPGPTLVDTAGDPSRPAREFLAAVVADLSVGGGWGASALPALGVDEVWIPAGAGPGQSVASPATTDAGPDLTGQPSGATAAGGGTTFTAGGLVAALDAADGLERDQPRQDGYYWRLGPAAGPVAELRLLAPGSVSHTDVAAARGARPGTVAAARTAVADRVVTGPGLALAGLTRTSGGTSVDARVPAGAAGRLLVLADPADPGWRATLAGRRLVPVTAWGWAQGFVVPAGPAGEVRVRYDHSAHRAWVLAEAAAVAAFLLSAPVLALAAGRRRRESAGRGATR</sequence>
<feature type="transmembrane region" description="Helical" evidence="2">
    <location>
        <begin position="410"/>
        <end position="431"/>
    </location>
</feature>
<evidence type="ECO:0000256" key="2">
    <source>
        <dbReference type="SAM" id="Phobius"/>
    </source>
</evidence>
<protein>
    <recommendedName>
        <fullName evidence="5">Glycosyl transferase family 2</fullName>
    </recommendedName>
</protein>
<dbReference type="SUPFAM" id="SSF53448">
    <property type="entry name" value="Nucleotide-diphospho-sugar transferases"/>
    <property type="match status" value="1"/>
</dbReference>
<reference evidence="3 4" key="1">
    <citation type="submission" date="2010-10" db="EMBL/GenBank/DDBJ databases">
        <title>Complete sequence of Frankia sp. EuI1c.</title>
        <authorList>
            <consortium name="US DOE Joint Genome Institute"/>
            <person name="Lucas S."/>
            <person name="Copeland A."/>
            <person name="Lapidus A."/>
            <person name="Cheng J.-F."/>
            <person name="Bruce D."/>
            <person name="Goodwin L."/>
            <person name="Pitluck S."/>
            <person name="Chertkov O."/>
            <person name="Detter J.C."/>
            <person name="Han C."/>
            <person name="Tapia R."/>
            <person name="Land M."/>
            <person name="Hauser L."/>
            <person name="Jeffries C."/>
            <person name="Kyrpides N."/>
            <person name="Ivanova N."/>
            <person name="Mikhailova N."/>
            <person name="Beauchemin N."/>
            <person name="Sen A."/>
            <person name="Sur S.A."/>
            <person name="Gtari M."/>
            <person name="Wall L."/>
            <person name="Tisa L."/>
            <person name="Woyke T."/>
        </authorList>
    </citation>
    <scope>NUCLEOTIDE SEQUENCE [LARGE SCALE GENOMIC DNA]</scope>
    <source>
        <strain evidence="4">DSM 45817 / CECT 9037 / EuI1c</strain>
    </source>
</reference>
<dbReference type="Gene3D" id="3.90.550.10">
    <property type="entry name" value="Spore Coat Polysaccharide Biosynthesis Protein SpsA, Chain A"/>
    <property type="match status" value="1"/>
</dbReference>